<feature type="region of interest" description="Disordered" evidence="32">
    <location>
        <begin position="73"/>
        <end position="98"/>
    </location>
</feature>
<evidence type="ECO:0000256" key="5">
    <source>
        <dbReference type="ARBA" id="ARBA00022475"/>
    </source>
</evidence>
<comment type="similarity">
    <text evidence="25">Belongs to the calcium channel alpha-1 subunit (TC 1.A.1.11) family. CACNA1C subfamily.</text>
</comment>
<dbReference type="FunFam" id="1.20.120.350:FF:000010">
    <property type="entry name" value="Voltage-dependent L-type calcium channel subunit alpha"/>
    <property type="match status" value="1"/>
</dbReference>
<feature type="transmembrane region" description="Helical" evidence="33">
    <location>
        <begin position="197"/>
        <end position="215"/>
    </location>
</feature>
<evidence type="ECO:0000256" key="24">
    <source>
        <dbReference type="ARBA" id="ARBA00024012"/>
    </source>
</evidence>
<evidence type="ECO:0000256" key="22">
    <source>
        <dbReference type="ARBA" id="ARBA00023273"/>
    </source>
</evidence>
<name>A0A7F8RNZ7_LEPWE</name>
<keyword evidence="19" id="KW-1015">Disulfide bond</keyword>
<feature type="domain" description="Ion transport" evidence="34">
    <location>
        <begin position="124"/>
        <end position="376"/>
    </location>
</feature>
<proteinExistence type="inferred from homology"/>
<keyword evidence="8 31" id="KW-0107">Calcium channel</keyword>
<evidence type="ECO:0000256" key="3">
    <source>
        <dbReference type="ARBA" id="ARBA00004484"/>
    </source>
</evidence>
<dbReference type="GO" id="GO:0005516">
    <property type="term" value="F:calmodulin binding"/>
    <property type="evidence" value="ECO:0007669"/>
    <property type="project" value="UniProtKB-KW"/>
</dbReference>
<evidence type="ECO:0000256" key="25">
    <source>
        <dbReference type="ARBA" id="ARBA00024028"/>
    </source>
</evidence>
<comment type="subcellular location">
    <subcellularLocation>
        <location evidence="24">Cell membrane</location>
        <location evidence="24">Sarcolemma</location>
        <location evidence="24">T-tubule</location>
    </subcellularLocation>
    <subcellularLocation>
        <location evidence="2">Cell membrane</location>
        <location evidence="2">Sarcolemma</location>
        <topology evidence="2">Multi-pass membrane protein</topology>
    </subcellularLocation>
    <subcellularLocation>
        <location evidence="1">Cell projection</location>
        <location evidence="1">Dendrite</location>
    </subcellularLocation>
    <subcellularLocation>
        <location evidence="31">Membrane</location>
        <topology evidence="31">Multi-pass membrane protein</topology>
    </subcellularLocation>
    <subcellularLocation>
        <location evidence="3">Perikaryon</location>
    </subcellularLocation>
    <subcellularLocation>
        <location evidence="26">Postsynaptic density membrane</location>
    </subcellularLocation>
</comment>
<dbReference type="PRINTS" id="PR01630">
    <property type="entry name" value="LVDCCALPHA1"/>
</dbReference>
<feature type="compositionally biased region" description="Basic residues" evidence="32">
    <location>
        <begin position="80"/>
        <end position="91"/>
    </location>
</feature>
<keyword evidence="20 30" id="KW-0325">Glycoprotein</keyword>
<evidence type="ECO:0000256" key="19">
    <source>
        <dbReference type="ARBA" id="ARBA00023157"/>
    </source>
</evidence>
<dbReference type="GO" id="GO:0005891">
    <property type="term" value="C:voltage-gated calcium channel complex"/>
    <property type="evidence" value="ECO:0007669"/>
    <property type="project" value="InterPro"/>
</dbReference>
<dbReference type="Proteomes" id="UP000245341">
    <property type="component" value="Unplaced"/>
</dbReference>
<evidence type="ECO:0000256" key="11">
    <source>
        <dbReference type="ARBA" id="ARBA00022737"/>
    </source>
</evidence>
<feature type="domain" description="Ion transport" evidence="34">
    <location>
        <begin position="468"/>
        <end position="705"/>
    </location>
</feature>
<keyword evidence="21" id="KW-0628">Postsynaptic cell membrane</keyword>
<dbReference type="Gene3D" id="1.20.120.350">
    <property type="entry name" value="Voltage-gated potassium channels. Chain C"/>
    <property type="match status" value="2"/>
</dbReference>
<dbReference type="PANTHER" id="PTHR45628">
    <property type="entry name" value="VOLTAGE-DEPENDENT CALCIUM CHANNEL TYPE A SUBUNIT ALPHA-1"/>
    <property type="match status" value="1"/>
</dbReference>
<dbReference type="OrthoDB" id="431720at2759"/>
<dbReference type="GO" id="GO:0098839">
    <property type="term" value="C:postsynaptic density membrane"/>
    <property type="evidence" value="ECO:0007669"/>
    <property type="project" value="UniProtKB-SubCell"/>
</dbReference>
<feature type="non-terminal residue" evidence="36">
    <location>
        <position position="787"/>
    </location>
</feature>
<keyword evidence="5" id="KW-1003">Cell membrane</keyword>
<feature type="transmembrane region" description="Helical" evidence="33">
    <location>
        <begin position="128"/>
        <end position="145"/>
    </location>
</feature>
<dbReference type="Pfam" id="PF00520">
    <property type="entry name" value="Ion_trans"/>
    <property type="match status" value="2"/>
</dbReference>
<feature type="transmembrane region" description="Helical" evidence="33">
    <location>
        <begin position="268"/>
        <end position="290"/>
    </location>
</feature>
<dbReference type="InterPro" id="IPR005451">
    <property type="entry name" value="VDCC_L_a1csu"/>
</dbReference>
<evidence type="ECO:0000256" key="2">
    <source>
        <dbReference type="ARBA" id="ARBA00004415"/>
    </source>
</evidence>
<feature type="transmembrane region" description="Helical" evidence="33">
    <location>
        <begin position="469"/>
        <end position="486"/>
    </location>
</feature>
<evidence type="ECO:0000256" key="4">
    <source>
        <dbReference type="ARBA" id="ARBA00022448"/>
    </source>
</evidence>
<keyword evidence="12 29" id="KW-0106">Calcium</keyword>
<comment type="catalytic activity">
    <reaction evidence="27">
        <text>Ca(2+)(in) = Ca(2+)(out)</text>
        <dbReference type="Rhea" id="RHEA:29671"/>
        <dbReference type="ChEBI" id="CHEBI:29108"/>
    </reaction>
</comment>
<keyword evidence="35" id="KW-1185">Reference proteome</keyword>
<keyword evidence="10 29" id="KW-0479">Metal-binding</keyword>
<dbReference type="GeneID" id="102742118"/>
<evidence type="ECO:0000256" key="21">
    <source>
        <dbReference type="ARBA" id="ARBA00023257"/>
    </source>
</evidence>
<dbReference type="GO" id="GO:0030315">
    <property type="term" value="C:T-tubule"/>
    <property type="evidence" value="ECO:0007669"/>
    <property type="project" value="UniProtKB-SubCell"/>
</dbReference>
<feature type="transmembrane region" description="Helical" evidence="33">
    <location>
        <begin position="598"/>
        <end position="617"/>
    </location>
</feature>
<evidence type="ECO:0000256" key="9">
    <source>
        <dbReference type="ARBA" id="ARBA00022692"/>
    </source>
</evidence>
<keyword evidence="23" id="KW-0407">Ion channel</keyword>
<evidence type="ECO:0000256" key="12">
    <source>
        <dbReference type="ARBA" id="ARBA00022837"/>
    </source>
</evidence>
<dbReference type="GO" id="GO:0043204">
    <property type="term" value="C:perikaryon"/>
    <property type="evidence" value="ECO:0007669"/>
    <property type="project" value="UniProtKB-SubCell"/>
</dbReference>
<protein>
    <recommendedName>
        <fullName evidence="31">Voltage-dependent L-type calcium channel subunit alpha</fullName>
    </recommendedName>
</protein>
<dbReference type="SUPFAM" id="SSF81324">
    <property type="entry name" value="Voltage-gated potassium channels"/>
    <property type="match status" value="2"/>
</dbReference>
<dbReference type="PRINTS" id="PR01635">
    <property type="entry name" value="LVDCCALPHA1C"/>
</dbReference>
<keyword evidence="14 31" id="KW-0851">Voltage-gated channel</keyword>
<evidence type="ECO:0000256" key="30">
    <source>
        <dbReference type="PIRSR" id="PIRSR602077-3"/>
    </source>
</evidence>
<evidence type="ECO:0000256" key="16">
    <source>
        <dbReference type="ARBA" id="ARBA00023018"/>
    </source>
</evidence>
<evidence type="ECO:0000256" key="33">
    <source>
        <dbReference type="SAM" id="Phobius"/>
    </source>
</evidence>
<comment type="function">
    <text evidence="31">Voltage-sensitive calcium channels (VSCC) mediate the entry of calcium ions into excitable cells and are also involved in a variety of calcium-dependent processes, including muscle contraction, hormone or neurotransmitter release, gene expression, cell motility, cell division and cell death.</text>
</comment>
<keyword evidence="17" id="KW-0406">Ion transport</keyword>
<evidence type="ECO:0000256" key="28">
    <source>
        <dbReference type="ARBA" id="ARBA00045450"/>
    </source>
</evidence>
<dbReference type="AlphaFoldDB" id="A0A7F8RNZ7"/>
<feature type="transmembrane region" description="Helical" evidence="33">
    <location>
        <begin position="670"/>
        <end position="697"/>
    </location>
</feature>
<reference evidence="36" key="1">
    <citation type="submission" date="2025-08" db="UniProtKB">
        <authorList>
            <consortium name="RefSeq"/>
        </authorList>
    </citation>
    <scope>IDENTIFICATION</scope>
    <source>
        <tissue evidence="36">Liver</tissue>
    </source>
</reference>
<keyword evidence="6" id="KW-0597">Phosphoprotein</keyword>
<feature type="binding site" evidence="29">
    <location>
        <position position="363"/>
    </location>
    <ligand>
        <name>Ca(2+)</name>
        <dbReference type="ChEBI" id="CHEBI:29108"/>
    </ligand>
</feature>
<dbReference type="InterPro" id="IPR002077">
    <property type="entry name" value="VDCCAlpha1"/>
</dbReference>
<evidence type="ECO:0000256" key="14">
    <source>
        <dbReference type="ARBA" id="ARBA00022882"/>
    </source>
</evidence>
<feature type="glycosylation site" description="N-linked (GlcNAc...) asparagine" evidence="30">
    <location>
        <position position="328"/>
    </location>
</feature>
<evidence type="ECO:0000256" key="8">
    <source>
        <dbReference type="ARBA" id="ARBA00022673"/>
    </source>
</evidence>
<evidence type="ECO:0000256" key="1">
    <source>
        <dbReference type="ARBA" id="ARBA00004279"/>
    </source>
</evidence>
<evidence type="ECO:0000256" key="18">
    <source>
        <dbReference type="ARBA" id="ARBA00023136"/>
    </source>
</evidence>
<dbReference type="InterPro" id="IPR050599">
    <property type="entry name" value="VDCC_alpha-1_subunit"/>
</dbReference>
<keyword evidence="11" id="KW-0677">Repeat</keyword>
<accession>A0A7F8RNZ7</accession>
<keyword evidence="9 33" id="KW-0812">Transmembrane</keyword>
<keyword evidence="7 31" id="KW-0109">Calcium transport</keyword>
<feature type="region of interest" description="Disordered" evidence="32">
    <location>
        <begin position="708"/>
        <end position="787"/>
    </location>
</feature>
<evidence type="ECO:0000256" key="32">
    <source>
        <dbReference type="SAM" id="MobiDB-lite"/>
    </source>
</evidence>
<dbReference type="GO" id="GO:0030425">
    <property type="term" value="C:dendrite"/>
    <property type="evidence" value="ECO:0007669"/>
    <property type="project" value="UniProtKB-SubCell"/>
</dbReference>
<feature type="transmembrane region" description="Helical" evidence="33">
    <location>
        <begin position="506"/>
        <end position="529"/>
    </location>
</feature>
<evidence type="ECO:0000256" key="7">
    <source>
        <dbReference type="ARBA" id="ARBA00022568"/>
    </source>
</evidence>
<evidence type="ECO:0000256" key="23">
    <source>
        <dbReference type="ARBA" id="ARBA00023303"/>
    </source>
</evidence>
<dbReference type="PRINTS" id="PR00167">
    <property type="entry name" value="CACHANNEL"/>
</dbReference>
<evidence type="ECO:0000313" key="35">
    <source>
        <dbReference type="Proteomes" id="UP000245341"/>
    </source>
</evidence>
<keyword evidence="15 33" id="KW-1133">Transmembrane helix</keyword>
<evidence type="ECO:0000256" key="20">
    <source>
        <dbReference type="ARBA" id="ARBA00023180"/>
    </source>
</evidence>
<dbReference type="PANTHER" id="PTHR45628:SF10">
    <property type="entry name" value="VOLTAGE-DEPENDENT L-TYPE CALCIUM CHANNEL SUBUNIT ALPHA-1C"/>
    <property type="match status" value="1"/>
</dbReference>
<organism evidence="35 36">
    <name type="scientific">Leptonychotes weddellii</name>
    <name type="common">Weddell seal</name>
    <name type="synonym">Otaria weddellii</name>
    <dbReference type="NCBI Taxonomy" id="9713"/>
    <lineage>
        <taxon>Eukaryota</taxon>
        <taxon>Metazoa</taxon>
        <taxon>Chordata</taxon>
        <taxon>Craniata</taxon>
        <taxon>Vertebrata</taxon>
        <taxon>Euteleostomi</taxon>
        <taxon>Mammalia</taxon>
        <taxon>Eutheria</taxon>
        <taxon>Laurasiatheria</taxon>
        <taxon>Carnivora</taxon>
        <taxon>Caniformia</taxon>
        <taxon>Pinnipedia</taxon>
        <taxon>Phocidae</taxon>
        <taxon>Monachinae</taxon>
        <taxon>Lobodontini</taxon>
        <taxon>Leptonychotes</taxon>
    </lineage>
</organism>
<evidence type="ECO:0000256" key="27">
    <source>
        <dbReference type="ARBA" id="ARBA00036634"/>
    </source>
</evidence>
<keyword evidence="13" id="KW-0112">Calmodulin-binding</keyword>
<keyword evidence="16" id="KW-0770">Synapse</keyword>
<evidence type="ECO:0000256" key="29">
    <source>
        <dbReference type="PIRSR" id="PIRSR602077-1"/>
    </source>
</evidence>
<feature type="binding site" evidence="29">
    <location>
        <position position="650"/>
    </location>
    <ligand>
        <name>Ca(2+)</name>
        <dbReference type="ChEBI" id="CHEBI:29108"/>
    </ligand>
</feature>
<evidence type="ECO:0000256" key="6">
    <source>
        <dbReference type="ARBA" id="ARBA00022553"/>
    </source>
</evidence>
<evidence type="ECO:0000256" key="31">
    <source>
        <dbReference type="RuleBase" id="RU003808"/>
    </source>
</evidence>
<evidence type="ECO:0000313" key="36">
    <source>
        <dbReference type="RefSeq" id="XP_030894966.1"/>
    </source>
</evidence>
<dbReference type="InterPro" id="IPR005446">
    <property type="entry name" value="VDCC_L_a1su"/>
</dbReference>
<evidence type="ECO:0000256" key="17">
    <source>
        <dbReference type="ARBA" id="ARBA00023065"/>
    </source>
</evidence>
<evidence type="ECO:0000259" key="34">
    <source>
        <dbReference type="Pfam" id="PF00520"/>
    </source>
</evidence>
<feature type="compositionally biased region" description="Basic and acidic residues" evidence="32">
    <location>
        <begin position="727"/>
        <end position="750"/>
    </location>
</feature>
<sequence>MVNENTRMYIPEENHQGSNYGSPRPAHANMNANAAAGLAPEHIPTPGAALSWQAAIDAARQAKLMGSAGNATISTVSSTQRKRQQYGKPKKQGSTTATRPPRALLCLTLKNPIRRACISIVEWKPFEIIILLTIFANCVALAIYIPFPEDDSNATNSNLERVEYLFLIIFTVEAFLKVIAYGLLFHPNAYLRNGWNLLDFIIVVVGLFSAILEQATKADGANALGGKGAGFDVKALRAFRVLRPLRLVSGVPSLQVVLNSIIKAMVPLLHIALLVLFVIIIYAIIGLELFMGKMHKTCYNQEGIADVPAEDDPSPCALETGHGRQCQNGTVCKPGWDGPKHGITNFDNFAFAMLTVFQCITMEGWTDVLYWNVHASPKIVGKGGTPAGLLDQKKGKFAWFSHSTETHVSMPTSETESVNTENVAGGDIEGENCGARLAHRISKSKFSRYWRRWNRFCRRKCRAAVKSNVFYWLVIFLVFLNTLTIASEHYNQPHWLTEVQDTANKALLALFTAEMLLKMYSLGLQAYFVSLFNRFDCFIVCGGILETILVETKIMSPLGISVLRCVRLLRIFKITRYWNSLSNLVASLLNSVRSIASLLLLLFLFIIIFSLLGMQLFGGKFNFDEMQTRRSTFDNFPQSLLTVFQILTGEDWNSVMYDGIMAYGGPSFPGMLVCIYFIILFICGNYILLNVFLAIAVDNLADAESLTSAQKEEEEEKERKKLARTASPEKKQEVVEKPAVEETKEEKIELKSITADGESPPTTKINMDDLQPNENEDKSPYPNPENT</sequence>
<dbReference type="Gene3D" id="1.10.287.70">
    <property type="match status" value="2"/>
</dbReference>
<dbReference type="RefSeq" id="XP_030894966.1">
    <property type="nucleotide sequence ID" value="XM_031039106.1"/>
</dbReference>
<dbReference type="FunFam" id="1.10.287.70:FF:000021">
    <property type="entry name" value="Voltage-dependent L-type calcium channel subunit alpha"/>
    <property type="match status" value="1"/>
</dbReference>
<dbReference type="GO" id="GO:0098703">
    <property type="term" value="P:calcium ion import across plasma membrane"/>
    <property type="evidence" value="ECO:0007669"/>
    <property type="project" value="TreeGrafter"/>
</dbReference>
<comment type="function">
    <text evidence="28">Pore-forming, alpha-1C subunit of the voltage-gated calcium channel that gives rise to L-type calcium currents. Mediates influx of calcium ions into the cytoplasm, and thereby triggers calcium release from the sarcoplasm. Plays an important role in excitation-contraction coupling in the heart. Required for normal heart development and normal regulation of heart rhythm. Required for normal contraction of smooth muscle cells in blood vessels and in the intestine. Essential for normal blood pressure regulation via its role in the contraction of arterial smooth muscle cells. Long-lasting (L-type) calcium channels belong to the 'high-voltage activated' (HVA) group.</text>
</comment>
<dbReference type="InterPro" id="IPR027359">
    <property type="entry name" value="Volt_channel_dom_sf"/>
</dbReference>
<evidence type="ECO:0000256" key="13">
    <source>
        <dbReference type="ARBA" id="ARBA00022860"/>
    </source>
</evidence>
<keyword evidence="18 33" id="KW-0472">Membrane</keyword>
<dbReference type="InterPro" id="IPR005821">
    <property type="entry name" value="Ion_trans_dom"/>
</dbReference>
<feature type="region of interest" description="Disordered" evidence="32">
    <location>
        <begin position="1"/>
        <end position="20"/>
    </location>
</feature>
<evidence type="ECO:0000256" key="10">
    <source>
        <dbReference type="ARBA" id="ARBA00022723"/>
    </source>
</evidence>
<gene>
    <name evidence="36" type="primary">LOC102742118</name>
</gene>
<dbReference type="GO" id="GO:0008331">
    <property type="term" value="F:high voltage-gated calcium channel activity"/>
    <property type="evidence" value="ECO:0007669"/>
    <property type="project" value="TreeGrafter"/>
</dbReference>
<dbReference type="KEGG" id="lww:102742118"/>
<dbReference type="FunFam" id="1.20.120.350:FF:000001">
    <property type="entry name" value="Voltage-dependent L-type calcium channel subunit alpha"/>
    <property type="match status" value="1"/>
</dbReference>
<evidence type="ECO:0000256" key="15">
    <source>
        <dbReference type="ARBA" id="ARBA00022989"/>
    </source>
</evidence>
<keyword evidence="4" id="KW-0813">Transport</keyword>
<evidence type="ECO:0000256" key="26">
    <source>
        <dbReference type="ARBA" id="ARBA00034112"/>
    </source>
</evidence>
<keyword evidence="22" id="KW-0966">Cell projection</keyword>
<dbReference type="GO" id="GO:0046872">
    <property type="term" value="F:metal ion binding"/>
    <property type="evidence" value="ECO:0007669"/>
    <property type="project" value="UniProtKB-KW"/>
</dbReference>
<feature type="transmembrane region" description="Helical" evidence="33">
    <location>
        <begin position="165"/>
        <end position="185"/>
    </location>
</feature>